<dbReference type="InterPro" id="IPR031038">
    <property type="entry name" value="Chori_FkbO_Hyg5"/>
</dbReference>
<evidence type="ECO:0000259" key="3">
    <source>
        <dbReference type="Pfam" id="PF21168"/>
    </source>
</evidence>
<evidence type="ECO:0000313" key="4">
    <source>
        <dbReference type="EMBL" id="RZU54188.1"/>
    </source>
</evidence>
<protein>
    <submittedName>
        <fullName evidence="4">Chorismatase</fullName>
    </submittedName>
</protein>
<dbReference type="OrthoDB" id="1114505at2"/>
<dbReference type="RefSeq" id="WP_130512578.1">
    <property type="nucleotide sequence ID" value="NZ_SHKY01000001.1"/>
</dbReference>
<evidence type="ECO:0000256" key="1">
    <source>
        <dbReference type="PIRSR" id="PIRSR631038-1"/>
    </source>
</evidence>
<accession>A0A4Q7ZSL8</accession>
<evidence type="ECO:0000313" key="5">
    <source>
        <dbReference type="Proteomes" id="UP000292564"/>
    </source>
</evidence>
<dbReference type="NCBIfam" id="TIGR04444">
    <property type="entry name" value="chori_FkbO_Hyg5"/>
    <property type="match status" value="1"/>
</dbReference>
<feature type="domain" description="Chorismatase FkbO/Hyg5-like N-terminal" evidence="3">
    <location>
        <begin position="73"/>
        <end position="194"/>
    </location>
</feature>
<dbReference type="Proteomes" id="UP000292564">
    <property type="component" value="Unassembled WGS sequence"/>
</dbReference>
<dbReference type="InterPro" id="IPR035959">
    <property type="entry name" value="RutC-like_sf"/>
</dbReference>
<dbReference type="Pfam" id="PF21168">
    <property type="entry name" value="FkbO_Hyg5-like_N"/>
    <property type="match status" value="1"/>
</dbReference>
<feature type="active site" description="Proton acceptor" evidence="1">
    <location>
        <position position="337"/>
    </location>
</feature>
<dbReference type="EMBL" id="SHKY01000001">
    <property type="protein sequence ID" value="RZU54188.1"/>
    <property type="molecule type" value="Genomic_DNA"/>
</dbReference>
<evidence type="ECO:0000256" key="2">
    <source>
        <dbReference type="PIRSR" id="PIRSR631038-2"/>
    </source>
</evidence>
<feature type="binding site" evidence="2">
    <location>
        <position position="154"/>
    </location>
    <ligand>
        <name>substrate</name>
    </ligand>
</feature>
<feature type="binding site" evidence="2">
    <location>
        <position position="161"/>
    </location>
    <ligand>
        <name>substrate</name>
    </ligand>
</feature>
<keyword evidence="5" id="KW-1185">Reference proteome</keyword>
<dbReference type="AlphaFoldDB" id="A0A4Q7ZSL8"/>
<dbReference type="CDD" id="cd06153">
    <property type="entry name" value="YjgF_YER057c_UK114_like_5"/>
    <property type="match status" value="1"/>
</dbReference>
<organism evidence="4 5">
    <name type="scientific">Krasilnikovia cinnamomea</name>
    <dbReference type="NCBI Taxonomy" id="349313"/>
    <lineage>
        <taxon>Bacteria</taxon>
        <taxon>Bacillati</taxon>
        <taxon>Actinomycetota</taxon>
        <taxon>Actinomycetes</taxon>
        <taxon>Micromonosporales</taxon>
        <taxon>Micromonosporaceae</taxon>
        <taxon>Krasilnikovia</taxon>
    </lineage>
</organism>
<gene>
    <name evidence="4" type="ORF">EV385_6131</name>
</gene>
<dbReference type="Gene3D" id="3.30.1330.40">
    <property type="entry name" value="RutC-like"/>
    <property type="match status" value="1"/>
</dbReference>
<sequence length="343" mass="37284">MTQTRFADSGPSLEYAPRTTLSDFGTVADPAAGGYLLGQINYTTAAADPTVSGTGSPVLDLHMTADPGDAFSELWITRDPVHSGTHDGVVFAHDGEYLLCAGRVPQARTYAAATEHAYLAALNVMRDLGYRHCYRMWNFVNQINAPNAEGLETYRDFCLGRANAFEKTGFGEDVMPAATGIGSLGGGIGFYFLSGRSARPTMIENPEQMSAYHYPRRYGPKAPKFARAAHLATAGSGHVYVSGTASITGHKTRYAGDIVRQTHVSLQNIARVIGATNLWEHGIPDGHFLSNLDHVKVYVRHAEHIPVVRQICTRAFSTAAEIRYLNVDICRSDLLVEIEGIAY</sequence>
<dbReference type="InterPro" id="IPR049368">
    <property type="entry name" value="FkbO_Hyg5-like_N"/>
</dbReference>
<dbReference type="SUPFAM" id="SSF55298">
    <property type="entry name" value="YjgF-like"/>
    <property type="match status" value="1"/>
</dbReference>
<proteinExistence type="predicted"/>
<feature type="binding site" evidence="2">
    <location>
        <position position="227"/>
    </location>
    <ligand>
        <name>substrate</name>
    </ligand>
</feature>
<reference evidence="4 5" key="1">
    <citation type="submission" date="2019-02" db="EMBL/GenBank/DDBJ databases">
        <title>Sequencing the genomes of 1000 actinobacteria strains.</title>
        <authorList>
            <person name="Klenk H.-P."/>
        </authorList>
    </citation>
    <scope>NUCLEOTIDE SEQUENCE [LARGE SCALE GENOMIC DNA]</scope>
    <source>
        <strain evidence="4 5">DSM 45162</strain>
    </source>
</reference>
<name>A0A4Q7ZSL8_9ACTN</name>
<feature type="binding site" evidence="2">
    <location>
        <position position="214"/>
    </location>
    <ligand>
        <name>substrate</name>
    </ligand>
</feature>
<comment type="caution">
    <text evidence="4">The sequence shown here is derived from an EMBL/GenBank/DDBJ whole genome shotgun (WGS) entry which is preliminary data.</text>
</comment>